<gene>
    <name evidence="2" type="ORF">EJB05_56329</name>
</gene>
<dbReference type="PANTHER" id="PTHR33499:SF43">
    <property type="entry name" value="TRANSPOSASE, PTTA_EN_SPM, PLANT"/>
    <property type="match status" value="1"/>
</dbReference>
<dbReference type="EMBL" id="RWGY01000867">
    <property type="protein sequence ID" value="TVT98371.1"/>
    <property type="molecule type" value="Genomic_DNA"/>
</dbReference>
<organism evidence="2 3">
    <name type="scientific">Eragrostis curvula</name>
    <name type="common">weeping love grass</name>
    <dbReference type="NCBI Taxonomy" id="38414"/>
    <lineage>
        <taxon>Eukaryota</taxon>
        <taxon>Viridiplantae</taxon>
        <taxon>Streptophyta</taxon>
        <taxon>Embryophyta</taxon>
        <taxon>Tracheophyta</taxon>
        <taxon>Spermatophyta</taxon>
        <taxon>Magnoliopsida</taxon>
        <taxon>Liliopsida</taxon>
        <taxon>Poales</taxon>
        <taxon>Poaceae</taxon>
        <taxon>PACMAD clade</taxon>
        <taxon>Chloridoideae</taxon>
        <taxon>Eragrostideae</taxon>
        <taxon>Eragrostidinae</taxon>
        <taxon>Eragrostis</taxon>
    </lineage>
</organism>
<dbReference type="Proteomes" id="UP000324897">
    <property type="component" value="Unassembled WGS sequence"/>
</dbReference>
<reference evidence="2 3" key="1">
    <citation type="journal article" date="2019" name="Sci. Rep.">
        <title>A high-quality genome of Eragrostis curvula grass provides insights into Poaceae evolution and supports new strategies to enhance forage quality.</title>
        <authorList>
            <person name="Carballo J."/>
            <person name="Santos B.A.C.M."/>
            <person name="Zappacosta D."/>
            <person name="Garbus I."/>
            <person name="Selva J.P."/>
            <person name="Gallo C.A."/>
            <person name="Diaz A."/>
            <person name="Albertini E."/>
            <person name="Caccamo M."/>
            <person name="Echenique V."/>
        </authorList>
    </citation>
    <scope>NUCLEOTIDE SEQUENCE [LARGE SCALE GENOMIC DNA]</scope>
    <source>
        <strain evidence="3">cv. Victoria</strain>
        <tissue evidence="2">Leaf</tissue>
    </source>
</reference>
<name>A0A5J9SGJ7_9POAL</name>
<comment type="caution">
    <text evidence="2">The sequence shown here is derived from an EMBL/GenBank/DDBJ whole genome shotgun (WGS) entry which is preliminary data.</text>
</comment>
<feature type="compositionally biased region" description="Basic residues" evidence="1">
    <location>
        <begin position="261"/>
        <end position="274"/>
    </location>
</feature>
<feature type="region of interest" description="Disordered" evidence="1">
    <location>
        <begin position="1"/>
        <end position="44"/>
    </location>
</feature>
<feature type="non-terminal residue" evidence="2">
    <location>
        <position position="1"/>
    </location>
</feature>
<feature type="region of interest" description="Disordered" evidence="1">
    <location>
        <begin position="184"/>
        <end position="209"/>
    </location>
</feature>
<dbReference type="PANTHER" id="PTHR33499">
    <property type="entry name" value="OS12G0282400 PROTEIN-RELATED"/>
    <property type="match status" value="1"/>
</dbReference>
<evidence type="ECO:0000313" key="2">
    <source>
        <dbReference type="EMBL" id="TVT98371.1"/>
    </source>
</evidence>
<sequence>MTTPPPQQPQPRTVHPAMTSTPPLPGTDAGHSGDPGDQSDGYDSEEVDFTLDSETTGRLTGEMWTVLFQCKGPNSKKRQFIEVELDRAEMSYLNLIRLKGKLGYSSRAYMFYKKRVCNDVASLALIDYESDANAMIQDNERERKVRVSITPLKRPRETTSNKRPRREDPIDVYKVWLADLQDKANEQDAEDEQEDVDEQDKQPHHEYRDDYRIETIKTYTEWLRLRRELSDILQYVEEETDGVRTTPRDENDESNPSHIKWPSHARHPKKKGKGGKNYGRGSLKGFSAAIKRIKNATQKLHIEFSDTKEGPIGPNVRAFVDEVVSCSRKRTPLIGVRSWKDIKKKVKNSIVTDVLNKWTFPNNVNAKEMILDIASERYKGWRSTFSSTYKAYHTYDERMKNKPDDVDIVEWHYLILYFET</sequence>
<proteinExistence type="predicted"/>
<dbReference type="Gramene" id="TVT98371">
    <property type="protein sequence ID" value="TVT98371"/>
    <property type="gene ID" value="EJB05_56329"/>
</dbReference>
<feature type="compositionally biased region" description="Acidic residues" evidence="1">
    <location>
        <begin position="187"/>
        <end position="198"/>
    </location>
</feature>
<accession>A0A5J9SGJ7</accession>
<feature type="compositionally biased region" description="Basic and acidic residues" evidence="1">
    <location>
        <begin position="199"/>
        <end position="209"/>
    </location>
</feature>
<evidence type="ECO:0000313" key="3">
    <source>
        <dbReference type="Proteomes" id="UP000324897"/>
    </source>
</evidence>
<dbReference type="OrthoDB" id="696112at2759"/>
<feature type="region of interest" description="Disordered" evidence="1">
    <location>
        <begin position="240"/>
        <end position="280"/>
    </location>
</feature>
<evidence type="ECO:0000256" key="1">
    <source>
        <dbReference type="SAM" id="MobiDB-lite"/>
    </source>
</evidence>
<dbReference type="AlphaFoldDB" id="A0A5J9SGJ7"/>
<keyword evidence="3" id="KW-1185">Reference proteome</keyword>
<protein>
    <submittedName>
        <fullName evidence="2">Uncharacterized protein</fullName>
    </submittedName>
</protein>